<comment type="similarity">
    <text evidence="1">Belongs to the UPF0751 family.</text>
</comment>
<evidence type="ECO:0008006" key="4">
    <source>
        <dbReference type="Google" id="ProtNLM"/>
    </source>
</evidence>
<name>A0A1E5L495_9FIRM</name>
<proteinExistence type="inferred from homology"/>
<dbReference type="STRING" id="1390249.BHU72_07100"/>
<sequence>MSILVIGGDRLGNIDKNLKGLGFTRIEHVDGRKKRHSQLNISNQMDAVLVLTDFVSHNLCKMVKDQAKDMGVKTFFSKRSWSDISKTMAR</sequence>
<comment type="caution">
    <text evidence="2">The sequence shown here is derived from an EMBL/GenBank/DDBJ whole genome shotgun (WGS) entry which is preliminary data.</text>
</comment>
<organism evidence="2 3">
    <name type="scientific">Desulfuribacillus stibiiarsenatis</name>
    <dbReference type="NCBI Taxonomy" id="1390249"/>
    <lineage>
        <taxon>Bacteria</taxon>
        <taxon>Bacillati</taxon>
        <taxon>Bacillota</taxon>
        <taxon>Desulfuribacillia</taxon>
        <taxon>Desulfuribacillales</taxon>
        <taxon>Desulfuribacillaceae</taxon>
        <taxon>Desulfuribacillus</taxon>
    </lineage>
</organism>
<dbReference type="InterPro" id="IPR016772">
    <property type="entry name" value="UCP020408"/>
</dbReference>
<protein>
    <recommendedName>
        <fullName evidence="4">Dihydroorotate dehydrogenase</fullName>
    </recommendedName>
</protein>
<dbReference type="RefSeq" id="WP_069702687.1">
    <property type="nucleotide sequence ID" value="NZ_MJAT01000035.1"/>
</dbReference>
<dbReference type="AlphaFoldDB" id="A0A1E5L495"/>
<reference evidence="2 3" key="1">
    <citation type="submission" date="2016-09" db="EMBL/GenBank/DDBJ databases">
        <title>Desulfuribacillus arsenicus sp. nov., an obligately anaerobic, dissimilatory arsenic- and antimonate-reducing bacterium isolated from anoxic sediments.</title>
        <authorList>
            <person name="Abin C.A."/>
            <person name="Hollibaugh J.T."/>
        </authorList>
    </citation>
    <scope>NUCLEOTIDE SEQUENCE [LARGE SCALE GENOMIC DNA]</scope>
    <source>
        <strain evidence="2 3">MLFW-2</strain>
    </source>
</reference>
<evidence type="ECO:0000313" key="3">
    <source>
        <dbReference type="Proteomes" id="UP000095255"/>
    </source>
</evidence>
<evidence type="ECO:0000313" key="2">
    <source>
        <dbReference type="EMBL" id="OEH84952.1"/>
    </source>
</evidence>
<evidence type="ECO:0000256" key="1">
    <source>
        <dbReference type="ARBA" id="ARBA00007189"/>
    </source>
</evidence>
<keyword evidence="3" id="KW-1185">Reference proteome</keyword>
<dbReference type="Pfam" id="PF10087">
    <property type="entry name" value="DUF2325"/>
    <property type="match status" value="1"/>
</dbReference>
<dbReference type="Proteomes" id="UP000095255">
    <property type="component" value="Unassembled WGS sequence"/>
</dbReference>
<accession>A0A1E5L495</accession>
<dbReference type="EMBL" id="MJAT01000035">
    <property type="protein sequence ID" value="OEH84952.1"/>
    <property type="molecule type" value="Genomic_DNA"/>
</dbReference>
<dbReference type="OrthoDB" id="5324142at2"/>
<gene>
    <name evidence="2" type="ORF">BHU72_07100</name>
</gene>
<dbReference type="PIRSF" id="PIRSF020408">
    <property type="entry name" value="UCP020408"/>
    <property type="match status" value="1"/>
</dbReference>